<feature type="compositionally biased region" description="Polar residues" evidence="1">
    <location>
        <begin position="9"/>
        <end position="23"/>
    </location>
</feature>
<comment type="caution">
    <text evidence="2">The sequence shown here is derived from an EMBL/GenBank/DDBJ whole genome shotgun (WGS) entry which is preliminary data.</text>
</comment>
<accession>A0A8I2YW09</accession>
<sequence>MLDDPMANFFQQPTHKDSTTTPPSGDDSIFMNFDPRSTSPLIPPRLPTPTPSRPLCIPESLASVIQCAVMERLALNTSDLVESTVRGVVDACIPRLDELINAKLASLSTQPTPKSSRNAQGSSGGDGWEGDDEMDNGQPSASPPKGRKKPEPRGHMNHLHSAFRKYLTDKRVMTTASSKDQIPVQAPSAQVQAFNQDRSSPPVIENVAIDWNSPLNSSPWNKETVHMLAIDFQVKLKTGTSYPTVPYDDKLMNLDFLCRICLQKLSRTHQTFRQQAVIDSQPAEQQAAGISKQRIIQATQQKNDRSMARKRNIFIRRRRIAQQNRFHKPETWEEVSKVIDRLGVEGMSGDETDSPPGVYPKAVRRIKTPWINSCISQLLQAVDSYESSLREENMLSRLGNAPFLRHYESRTKNMRAKAIHSLPKNWYDELWFRGLSSGERDFLFVVADVELPALVSASFACAALDLTVIPGTLSSHMGTSASTGPLSGL</sequence>
<name>A0A8I2YW09_9AGAM</name>
<dbReference type="EMBL" id="JAGFBS010000005">
    <property type="protein sequence ID" value="KAG6379421.1"/>
    <property type="molecule type" value="Genomic_DNA"/>
</dbReference>
<evidence type="ECO:0000313" key="3">
    <source>
        <dbReference type="Proteomes" id="UP000683000"/>
    </source>
</evidence>
<proteinExistence type="predicted"/>
<dbReference type="AlphaFoldDB" id="A0A8I2YW09"/>
<dbReference type="OrthoDB" id="3224221at2759"/>
<feature type="region of interest" description="Disordered" evidence="1">
    <location>
        <begin position="107"/>
        <end position="156"/>
    </location>
</feature>
<evidence type="ECO:0000313" key="2">
    <source>
        <dbReference type="EMBL" id="KAG6379421.1"/>
    </source>
</evidence>
<gene>
    <name evidence="2" type="ORF">JVT61DRAFT_11890</name>
</gene>
<feature type="region of interest" description="Disordered" evidence="1">
    <location>
        <begin position="1"/>
        <end position="25"/>
    </location>
</feature>
<keyword evidence="3" id="KW-1185">Reference proteome</keyword>
<dbReference type="Proteomes" id="UP000683000">
    <property type="component" value="Unassembled WGS sequence"/>
</dbReference>
<feature type="compositionally biased region" description="Polar residues" evidence="1">
    <location>
        <begin position="107"/>
        <end position="120"/>
    </location>
</feature>
<reference evidence="2" key="1">
    <citation type="submission" date="2021-03" db="EMBL/GenBank/DDBJ databases">
        <title>Evolutionary innovations through gain and loss of genes in the ectomycorrhizal Boletales.</title>
        <authorList>
            <person name="Wu G."/>
            <person name="Miyauchi S."/>
            <person name="Morin E."/>
            <person name="Yang Z.-L."/>
            <person name="Xu J."/>
            <person name="Martin F.M."/>
        </authorList>
    </citation>
    <scope>NUCLEOTIDE SEQUENCE</scope>
    <source>
        <strain evidence="2">BR01</strain>
    </source>
</reference>
<protein>
    <submittedName>
        <fullName evidence="2">Uncharacterized protein</fullName>
    </submittedName>
</protein>
<organism evidence="2 3">
    <name type="scientific">Boletus reticuloceps</name>
    <dbReference type="NCBI Taxonomy" id="495285"/>
    <lineage>
        <taxon>Eukaryota</taxon>
        <taxon>Fungi</taxon>
        <taxon>Dikarya</taxon>
        <taxon>Basidiomycota</taxon>
        <taxon>Agaricomycotina</taxon>
        <taxon>Agaricomycetes</taxon>
        <taxon>Agaricomycetidae</taxon>
        <taxon>Boletales</taxon>
        <taxon>Boletineae</taxon>
        <taxon>Boletaceae</taxon>
        <taxon>Boletoideae</taxon>
        <taxon>Boletus</taxon>
    </lineage>
</organism>
<evidence type="ECO:0000256" key="1">
    <source>
        <dbReference type="SAM" id="MobiDB-lite"/>
    </source>
</evidence>